<keyword evidence="2" id="KW-1185">Reference proteome</keyword>
<accession>A0A5B7X7G5</accession>
<name>A0A5B7X7G5_9FLAO</name>
<dbReference type="GO" id="GO:0016740">
    <property type="term" value="F:transferase activity"/>
    <property type="evidence" value="ECO:0007669"/>
    <property type="project" value="UniProtKB-KW"/>
</dbReference>
<dbReference type="KEGG" id="afla:FHG64_14780"/>
<dbReference type="EMBL" id="CP040812">
    <property type="protein sequence ID" value="QCY70561.1"/>
    <property type="molecule type" value="Genomic_DNA"/>
</dbReference>
<evidence type="ECO:0000313" key="1">
    <source>
        <dbReference type="EMBL" id="QCY70561.1"/>
    </source>
</evidence>
<dbReference type="OrthoDB" id="913551at2"/>
<evidence type="ECO:0000313" key="2">
    <source>
        <dbReference type="Proteomes" id="UP000309016"/>
    </source>
</evidence>
<dbReference type="Proteomes" id="UP000309016">
    <property type="component" value="Chromosome"/>
</dbReference>
<organism evidence="1 2">
    <name type="scientific">Antarcticibacterium flavum</name>
    <dbReference type="NCBI Taxonomy" id="2058175"/>
    <lineage>
        <taxon>Bacteria</taxon>
        <taxon>Pseudomonadati</taxon>
        <taxon>Bacteroidota</taxon>
        <taxon>Flavobacteriia</taxon>
        <taxon>Flavobacteriales</taxon>
        <taxon>Flavobacteriaceae</taxon>
        <taxon>Antarcticibacterium</taxon>
    </lineage>
</organism>
<protein>
    <submittedName>
        <fullName evidence="1">UDP-glycosyltransferase</fullName>
    </submittedName>
</protein>
<gene>
    <name evidence="1" type="ORF">FHG64_14780</name>
</gene>
<reference evidence="1 2" key="1">
    <citation type="submission" date="2019-06" db="EMBL/GenBank/DDBJ databases">
        <title>Complete genome sequence of Antarcticibacterium flavum KCTC 52984T from an Antarctic marine sediment.</title>
        <authorList>
            <person name="Lee Y.M."/>
            <person name="Shin S.C."/>
        </authorList>
    </citation>
    <scope>NUCLEOTIDE SEQUENCE [LARGE SCALE GENOMIC DNA]</scope>
    <source>
        <strain evidence="1 2">KCTC 52984</strain>
    </source>
</reference>
<dbReference type="SUPFAM" id="SSF53756">
    <property type="entry name" value="UDP-Glycosyltransferase/glycogen phosphorylase"/>
    <property type="match status" value="1"/>
</dbReference>
<keyword evidence="1" id="KW-0808">Transferase</keyword>
<dbReference type="RefSeq" id="WP_139067130.1">
    <property type="nucleotide sequence ID" value="NZ_CP040812.1"/>
</dbReference>
<proteinExistence type="predicted"/>
<sequence>MPTKKVLILLPDGLGLRNFAFTSFVEMGEQRGWDVVFWNHTAFDLTALGLKEIKLSGKARAKTDLLKRAKIEVELDHFTTKFGDTVYQDYKFPAYNKGLKAKLKNQIVNSLVRSHQGEKGLQQLRKALQASERRGSFYRNCKQVLEEEKPDFVFCTNQRPVNAIAPLTAAQDLGIPTASFIFSWDNLPKATMVVQPDHYFVWSEYMKKELLSYYPQIGNEQIHITGSPQFEPHFDLSLRQSREEFFYVNGLDSARKYICFSGDDVTTSPYDHQYLDYLAGVVKLLNNKGYNLGIIFRRCPVDFTDRYQQVLGQYKDLIVPVAPKWEKTGKNWSTVFPTKEDLSIQINTILHSEMVVNLGSSMVFDFAIFKKPCLYVNYEPKNKDRVDWSVKKIYNFVHFRSMPTGEEVFWLDSKREMALKIEMALTNPAPTVEKAMRWFEKINQPPAGESSGRIWDAINGITKNE</sequence>
<dbReference type="AlphaFoldDB" id="A0A5B7X7G5"/>